<comment type="caution">
    <text evidence="14">The sequence shown here is derived from an EMBL/GenBank/DDBJ whole genome shotgun (WGS) entry which is preliminary data.</text>
</comment>
<dbReference type="EMBL" id="VYQA01000004">
    <property type="protein sequence ID" value="KAA9031499.1"/>
    <property type="molecule type" value="Genomic_DNA"/>
</dbReference>
<proteinExistence type="inferred from homology"/>
<evidence type="ECO:0000256" key="8">
    <source>
        <dbReference type="PROSITE-ProRule" id="PRU01360"/>
    </source>
</evidence>
<keyword evidence="6 8" id="KW-0472">Membrane</keyword>
<reference evidence="15 16" key="1">
    <citation type="submission" date="2019-09" db="EMBL/GenBank/DDBJ databases">
        <authorList>
            <person name="Feng G."/>
        </authorList>
    </citation>
    <scope>NUCLEOTIDE SEQUENCE [LARGE SCALE GENOMIC DNA]</scope>
    <source>
        <strain evidence="14 15">KACC 19283</strain>
        <strain evidence="13 16">KACC 19284</strain>
    </source>
</reference>
<evidence type="ECO:0000256" key="10">
    <source>
        <dbReference type="SAM" id="SignalP"/>
    </source>
</evidence>
<evidence type="ECO:0000259" key="12">
    <source>
        <dbReference type="Pfam" id="PF07715"/>
    </source>
</evidence>
<dbReference type="EMBL" id="VYQB01000004">
    <property type="protein sequence ID" value="KAA9018925.1"/>
    <property type="molecule type" value="Genomic_DNA"/>
</dbReference>
<dbReference type="Proteomes" id="UP000326364">
    <property type="component" value="Unassembled WGS sequence"/>
</dbReference>
<feature type="domain" description="TonB-dependent receptor plug" evidence="12">
    <location>
        <begin position="62"/>
        <end position="174"/>
    </location>
</feature>
<name>A0A5J5I4P9_9SPHN</name>
<keyword evidence="5 9" id="KW-0798">TonB box</keyword>
<feature type="signal peptide" evidence="10">
    <location>
        <begin position="1"/>
        <end position="29"/>
    </location>
</feature>
<evidence type="ECO:0000313" key="15">
    <source>
        <dbReference type="Proteomes" id="UP000325933"/>
    </source>
</evidence>
<evidence type="ECO:0000259" key="11">
    <source>
        <dbReference type="Pfam" id="PF00593"/>
    </source>
</evidence>
<evidence type="ECO:0000256" key="9">
    <source>
        <dbReference type="RuleBase" id="RU003357"/>
    </source>
</evidence>
<evidence type="ECO:0000256" key="1">
    <source>
        <dbReference type="ARBA" id="ARBA00004571"/>
    </source>
</evidence>
<dbReference type="Gene3D" id="2.40.170.20">
    <property type="entry name" value="TonB-dependent receptor, beta-barrel domain"/>
    <property type="match status" value="1"/>
</dbReference>
<keyword evidence="7 8" id="KW-0998">Cell outer membrane</keyword>
<dbReference type="PANTHER" id="PTHR47234:SF3">
    <property type="entry name" value="SECRETIN_TONB SHORT N-TERMINAL DOMAIN-CONTAINING PROTEIN"/>
    <property type="match status" value="1"/>
</dbReference>
<dbReference type="InterPro" id="IPR000531">
    <property type="entry name" value="Beta-barrel_TonB"/>
</dbReference>
<dbReference type="InterPro" id="IPR036942">
    <property type="entry name" value="Beta-barrel_TonB_sf"/>
</dbReference>
<evidence type="ECO:0000313" key="14">
    <source>
        <dbReference type="EMBL" id="KAA9031499.1"/>
    </source>
</evidence>
<dbReference type="GO" id="GO:0009279">
    <property type="term" value="C:cell outer membrane"/>
    <property type="evidence" value="ECO:0007669"/>
    <property type="project" value="UniProtKB-SubCell"/>
</dbReference>
<comment type="similarity">
    <text evidence="8 9">Belongs to the TonB-dependent receptor family.</text>
</comment>
<keyword evidence="16" id="KW-1185">Reference proteome</keyword>
<protein>
    <submittedName>
        <fullName evidence="14">TonB-dependent receptor plug domain-containing protein</fullName>
    </submittedName>
</protein>
<evidence type="ECO:0000256" key="4">
    <source>
        <dbReference type="ARBA" id="ARBA00022692"/>
    </source>
</evidence>
<dbReference type="PANTHER" id="PTHR47234">
    <property type="match status" value="1"/>
</dbReference>
<evidence type="ECO:0000256" key="3">
    <source>
        <dbReference type="ARBA" id="ARBA00022452"/>
    </source>
</evidence>
<comment type="subcellular location">
    <subcellularLocation>
        <location evidence="1 8">Cell outer membrane</location>
        <topology evidence="1 8">Multi-pass membrane protein</topology>
    </subcellularLocation>
</comment>
<keyword evidence="4 8" id="KW-0812">Transmembrane</keyword>
<keyword evidence="2 8" id="KW-0813">Transport</keyword>
<dbReference type="RefSeq" id="WP_150425219.1">
    <property type="nucleotide sequence ID" value="NZ_VYQA01000004.1"/>
</dbReference>
<evidence type="ECO:0000256" key="6">
    <source>
        <dbReference type="ARBA" id="ARBA00023136"/>
    </source>
</evidence>
<dbReference type="PROSITE" id="PS52016">
    <property type="entry name" value="TONB_DEPENDENT_REC_3"/>
    <property type="match status" value="1"/>
</dbReference>
<sequence>MHRMMVNRFKYGLMGGGAALCALVVPAMAQQAAPQPQQAEVDDVAAADIVVTGSRIARSGFNAPTPVTVVGEERLAQRAITNVGDALNELPSFRPLVTPATQQAAGGNIGARVLDLRGLGATRTLVLLDGKRFVPSTTQGTIDVNLIPSSLVSRTEVVTGGASAAYGSDAVAGVVNFILDRDLTGLKGSIQAGLSGRGDYGQQNAQLAWGTKFADDKGHFMIAGEYDKSDGMGDCYTRSWCPREQLIGNTPAGAGGLPASIRGGPAGTGNISSGGLIVANTGPLRGLAFNPNGTTHAYNFGTIYGTNPSPLFTQGGEESVRNGFLDGILLIPPVKRFVTYSQASYEFSDALKANLDLSYARSQGMVIGSVARTTQTIQRNNAYLPSGVAAIMDANGISSFSLGRALMDLGGSVNHSDNQTYRAVLSLEGRISDNWRWDAYYQYGRNEFRQDYTGNVVGSRVTNAANAVNVNGQVVCGINADANSANNDPNCVPINLFGAGNISPAAAAYIAPSGYQTTDTTEHVIAANINGAVFALPGGDFSIAAGGEYRSDKAVGTADALSTANAFWSFNGKAVNGSIRVAEAYVEALAPILKDVAFAQTLELNGAVRRTHYRRSSPGLDTTTVNATTWKLGGVYAPIEEVRFRVTRSRDIRAPNLTELFGPVTLGRTTIVDPLNNGAQIQVNSFSGANQQLSAEKADTWTAGVVLAPKGFLRNFRFSVDYYDIDLKGAISTLGAQVVVDRCAAGQTSLCNFVQRDGAGALTSVSDVLQNVSQVRNRGIDIEASYRTDVGTLGSLDFRLLATHYLKLEIGGIDRTGQTGYRPGTTTGVPDWIVDGTVLWDLGSVALNLHGKYIPKGVFDTTLLGPQDDGYSAGLPNSVNNNRVAGRFYLDLGATVKVNDQFELFGVVNNLLDKDPPLAASAQGATNQVYFDPIGRYFKVGARIRM</sequence>
<organism evidence="14 15">
    <name type="scientific">Sphingobium limneticum</name>
    <dbReference type="NCBI Taxonomy" id="1007511"/>
    <lineage>
        <taxon>Bacteria</taxon>
        <taxon>Pseudomonadati</taxon>
        <taxon>Pseudomonadota</taxon>
        <taxon>Alphaproteobacteria</taxon>
        <taxon>Sphingomonadales</taxon>
        <taxon>Sphingomonadaceae</taxon>
        <taxon>Sphingobium</taxon>
    </lineage>
</organism>
<evidence type="ECO:0000256" key="2">
    <source>
        <dbReference type="ARBA" id="ARBA00022448"/>
    </source>
</evidence>
<evidence type="ECO:0000256" key="5">
    <source>
        <dbReference type="ARBA" id="ARBA00023077"/>
    </source>
</evidence>
<dbReference type="Pfam" id="PF00593">
    <property type="entry name" value="TonB_dep_Rec_b-barrel"/>
    <property type="match status" value="1"/>
</dbReference>
<feature type="chain" id="PRO_5023921005" evidence="10">
    <location>
        <begin position="30"/>
        <end position="946"/>
    </location>
</feature>
<evidence type="ECO:0000256" key="7">
    <source>
        <dbReference type="ARBA" id="ARBA00023237"/>
    </source>
</evidence>
<gene>
    <name evidence="14" type="ORF">F4U95_07750</name>
    <name evidence="13" type="ORF">F4U96_07800</name>
</gene>
<accession>A0A5J5I4P9</accession>
<keyword evidence="10" id="KW-0732">Signal</keyword>
<dbReference type="InterPro" id="IPR012910">
    <property type="entry name" value="Plug_dom"/>
</dbReference>
<keyword evidence="14" id="KW-0675">Receptor</keyword>
<dbReference type="SUPFAM" id="SSF56935">
    <property type="entry name" value="Porins"/>
    <property type="match status" value="1"/>
</dbReference>
<dbReference type="AlphaFoldDB" id="A0A5J5I4P9"/>
<dbReference type="Gene3D" id="2.170.130.10">
    <property type="entry name" value="TonB-dependent receptor, plug domain"/>
    <property type="match status" value="1"/>
</dbReference>
<dbReference type="InterPro" id="IPR037066">
    <property type="entry name" value="Plug_dom_sf"/>
</dbReference>
<evidence type="ECO:0000313" key="13">
    <source>
        <dbReference type="EMBL" id="KAA9018925.1"/>
    </source>
</evidence>
<dbReference type="InterPro" id="IPR039426">
    <property type="entry name" value="TonB-dep_rcpt-like"/>
</dbReference>
<dbReference type="Proteomes" id="UP000325933">
    <property type="component" value="Unassembled WGS sequence"/>
</dbReference>
<feature type="domain" description="TonB-dependent receptor-like beta-barrel" evidence="11">
    <location>
        <begin position="413"/>
        <end position="911"/>
    </location>
</feature>
<dbReference type="Pfam" id="PF07715">
    <property type="entry name" value="Plug"/>
    <property type="match status" value="1"/>
</dbReference>
<evidence type="ECO:0000313" key="16">
    <source>
        <dbReference type="Proteomes" id="UP000326364"/>
    </source>
</evidence>
<keyword evidence="3 8" id="KW-1134">Transmembrane beta strand</keyword>